<gene>
    <name evidence="2" type="ORF">DFR62_2275</name>
</gene>
<evidence type="ECO:0000313" key="2">
    <source>
        <dbReference type="EMBL" id="RLJ86672.1"/>
    </source>
</evidence>
<protein>
    <submittedName>
        <fullName evidence="2">Uncharacterized protein</fullName>
    </submittedName>
</protein>
<evidence type="ECO:0000313" key="3">
    <source>
        <dbReference type="Proteomes" id="UP000280791"/>
    </source>
</evidence>
<feature type="region of interest" description="Disordered" evidence="1">
    <location>
        <begin position="1"/>
        <end position="35"/>
    </location>
</feature>
<keyword evidence="3" id="KW-1185">Reference proteome</keyword>
<proteinExistence type="predicted"/>
<evidence type="ECO:0000256" key="1">
    <source>
        <dbReference type="SAM" id="MobiDB-lite"/>
    </source>
</evidence>
<dbReference type="AlphaFoldDB" id="A0A497YGH6"/>
<reference evidence="2 3" key="1">
    <citation type="submission" date="2018-10" db="EMBL/GenBank/DDBJ databases">
        <title>Genomic Encyclopedia of Type Strains, Phase IV (KMG-IV): sequencing the most valuable type-strain genomes for metagenomic binning, comparative biology and taxonomic classification.</title>
        <authorList>
            <person name="Goeker M."/>
        </authorList>
    </citation>
    <scope>NUCLEOTIDE SEQUENCE [LARGE SCALE GENOMIC DNA]</scope>
    <source>
        <strain evidence="2 3">DSM 20549</strain>
    </source>
</reference>
<dbReference type="EMBL" id="RCCP01000003">
    <property type="protein sequence ID" value="RLJ86672.1"/>
    <property type="molecule type" value="Genomic_DNA"/>
</dbReference>
<organism evidence="2 3">
    <name type="scientific">Planococcus citreus</name>
    <dbReference type="NCBI Taxonomy" id="1373"/>
    <lineage>
        <taxon>Bacteria</taxon>
        <taxon>Bacillati</taxon>
        <taxon>Bacillota</taxon>
        <taxon>Bacilli</taxon>
        <taxon>Bacillales</taxon>
        <taxon>Caryophanaceae</taxon>
        <taxon>Planococcus</taxon>
    </lineage>
</organism>
<sequence length="35" mass="3628">MAEAKAYKKGMSGKGIGKKGENSPGLTVVPFHTHA</sequence>
<comment type="caution">
    <text evidence="2">The sequence shown here is derived from an EMBL/GenBank/DDBJ whole genome shotgun (WGS) entry which is preliminary data.</text>
</comment>
<dbReference type="Proteomes" id="UP000280791">
    <property type="component" value="Unassembled WGS sequence"/>
</dbReference>
<accession>A0A497YGH6</accession>
<name>A0A497YGH6_9BACL</name>